<name>A0A5N6L3R9_9ROSI</name>
<organism evidence="3 4">
    <name type="scientific">Carpinus fangiana</name>
    <dbReference type="NCBI Taxonomy" id="176857"/>
    <lineage>
        <taxon>Eukaryota</taxon>
        <taxon>Viridiplantae</taxon>
        <taxon>Streptophyta</taxon>
        <taxon>Embryophyta</taxon>
        <taxon>Tracheophyta</taxon>
        <taxon>Spermatophyta</taxon>
        <taxon>Magnoliopsida</taxon>
        <taxon>eudicotyledons</taxon>
        <taxon>Gunneridae</taxon>
        <taxon>Pentapetalae</taxon>
        <taxon>rosids</taxon>
        <taxon>fabids</taxon>
        <taxon>Fagales</taxon>
        <taxon>Betulaceae</taxon>
        <taxon>Carpinus</taxon>
    </lineage>
</organism>
<dbReference type="AlphaFoldDB" id="A0A5N6L3R9"/>
<keyword evidence="4" id="KW-1185">Reference proteome</keyword>
<evidence type="ECO:0000256" key="1">
    <source>
        <dbReference type="ARBA" id="ARBA00010098"/>
    </source>
</evidence>
<evidence type="ECO:0000256" key="2">
    <source>
        <dbReference type="SAM" id="MobiDB-lite"/>
    </source>
</evidence>
<feature type="region of interest" description="Disordered" evidence="2">
    <location>
        <begin position="302"/>
        <end position="322"/>
    </location>
</feature>
<evidence type="ECO:0000313" key="3">
    <source>
        <dbReference type="EMBL" id="KAB8621931.1"/>
    </source>
</evidence>
<evidence type="ECO:0000313" key="4">
    <source>
        <dbReference type="Proteomes" id="UP000327013"/>
    </source>
</evidence>
<dbReference type="InterPro" id="IPR007991">
    <property type="entry name" value="RNA_pol_I_trans_ini_fac_RRN3"/>
</dbReference>
<dbReference type="Proteomes" id="UP000327013">
    <property type="component" value="Unassembled WGS sequence"/>
</dbReference>
<evidence type="ECO:0008006" key="5">
    <source>
        <dbReference type="Google" id="ProtNLM"/>
    </source>
</evidence>
<feature type="region of interest" description="Disordered" evidence="2">
    <location>
        <begin position="628"/>
        <end position="665"/>
    </location>
</feature>
<gene>
    <name evidence="3" type="ORF">FH972_026040</name>
</gene>
<feature type="compositionally biased region" description="Acidic residues" evidence="2">
    <location>
        <begin position="631"/>
        <end position="665"/>
    </location>
</feature>
<comment type="similarity">
    <text evidence="1">Belongs to the RRN3 family.</text>
</comment>
<dbReference type="PANTHER" id="PTHR12790:SF0">
    <property type="entry name" value="RNA POLYMERASE I-SPECIFIC TRANSCRIPTION INITIATION FACTOR RRN3-RELATED"/>
    <property type="match status" value="1"/>
</dbReference>
<sequence length="665" mass="74608">MSILKSTASAAHAAAPLLKSALKQKRKYADLSSDDLQSFSHSQDSKRPKIDFDSEVKTYFYDASGEDSAAYVQANIKKALKDHSNGNDDEYHSIKAIFLAIPYSEDAPSTTLLQKHLIGLSNNAASLNRGCGDLVNAIIDTQWLGQEHRTIALYVRFLGSLVSSQSGWITTILRMLVGNFASPSASAGRTTSHTQIDRKQLYMRVHEATKYILNLVPSSSGSLASILASSFPAPTDSRKAHVEYVKNVLRLTEYAPELKADALDLITERLIKIDVQVQVDVEDLDDMVSDLLVQGGLDDAKTFDEDDASDTESLSSDDSLDPEEERIEALKGAVQKMDAIMDLLFDYYTPSFDKGSQSDSRRLFNQMLAQFRKTVLPTFRSRHTQFLLFHFAQQSPDLVTSYVDSCMQILTDKARSAVLRSASAAYIASFVARGSLVSSDVVAYVFDTLATYTEKLRKQYEHGCRGPDLRLYTPYYATVQAMIYIFCFRWRDLLNDPEDFEEDEDDFNGRDLVWAPGVKEAFQQNFTSKLNPLKICVPEIVDQFARIAHHLQFLYIYQIIESNKRIRLSTTSRISAAGSRDTSLSSLHGERFHQLDAYFPFDPYQLPLSKKWLANDYNEWKGVPGLHETLPVEDVEEEQDSSDGEDEDLLVVDEGTETPDDASDA</sequence>
<dbReference type="GO" id="GO:0006361">
    <property type="term" value="P:transcription initiation at RNA polymerase I promoter"/>
    <property type="evidence" value="ECO:0007669"/>
    <property type="project" value="InterPro"/>
</dbReference>
<dbReference type="EMBL" id="VIBQ01000075">
    <property type="protein sequence ID" value="KAB8621931.1"/>
    <property type="molecule type" value="Genomic_DNA"/>
</dbReference>
<dbReference type="GO" id="GO:0001181">
    <property type="term" value="F:RNA polymerase I general transcription initiation factor activity"/>
    <property type="evidence" value="ECO:0007669"/>
    <property type="project" value="InterPro"/>
</dbReference>
<dbReference type="GO" id="GO:0001042">
    <property type="term" value="F:RNA polymerase I core binding"/>
    <property type="evidence" value="ECO:0007669"/>
    <property type="project" value="TreeGrafter"/>
</dbReference>
<dbReference type="Pfam" id="PF05327">
    <property type="entry name" value="RRN3"/>
    <property type="match status" value="1"/>
</dbReference>
<dbReference type="OrthoDB" id="26970at2759"/>
<comment type="caution">
    <text evidence="3">The sequence shown here is derived from an EMBL/GenBank/DDBJ whole genome shotgun (WGS) entry which is preliminary data.</text>
</comment>
<reference evidence="3 4" key="1">
    <citation type="submission" date="2019-06" db="EMBL/GenBank/DDBJ databases">
        <title>A chromosomal-level reference genome of Carpinus fangiana (Coryloideae, Betulaceae).</title>
        <authorList>
            <person name="Yang X."/>
            <person name="Wang Z."/>
            <person name="Zhang L."/>
            <person name="Hao G."/>
            <person name="Liu J."/>
            <person name="Yang Y."/>
        </authorList>
    </citation>
    <scope>NUCLEOTIDE SEQUENCE [LARGE SCALE GENOMIC DNA]</scope>
    <source>
        <strain evidence="3">Cfa_2016G</strain>
        <tissue evidence="3">Leaf</tissue>
    </source>
</reference>
<protein>
    <recommendedName>
        <fullName evidence="5">RNA polymerase I-specific transcription initiation factor RRN3</fullName>
    </recommendedName>
</protein>
<dbReference type="GO" id="GO:0005634">
    <property type="term" value="C:nucleus"/>
    <property type="evidence" value="ECO:0007669"/>
    <property type="project" value="TreeGrafter"/>
</dbReference>
<accession>A0A5N6L3R9</accession>
<dbReference type="PANTHER" id="PTHR12790">
    <property type="entry name" value="TRANSCRIPTION INITIATION FACTOR IA RRN3"/>
    <property type="match status" value="1"/>
</dbReference>
<proteinExistence type="inferred from homology"/>